<feature type="region of interest" description="Disordered" evidence="2">
    <location>
        <begin position="111"/>
        <end position="146"/>
    </location>
</feature>
<organism evidence="3 4">
    <name type="scientific">Clavelina lepadiformis</name>
    <name type="common">Light-bulb sea squirt</name>
    <name type="synonym">Ascidia lepadiformis</name>
    <dbReference type="NCBI Taxonomy" id="159417"/>
    <lineage>
        <taxon>Eukaryota</taxon>
        <taxon>Metazoa</taxon>
        <taxon>Chordata</taxon>
        <taxon>Tunicata</taxon>
        <taxon>Ascidiacea</taxon>
        <taxon>Aplousobranchia</taxon>
        <taxon>Clavelinidae</taxon>
        <taxon>Clavelina</taxon>
    </lineage>
</organism>
<comment type="caution">
    <text evidence="3">The sequence shown here is derived from an EMBL/GenBank/DDBJ whole genome shotgun (WGS) entry which is preliminary data.</text>
</comment>
<evidence type="ECO:0000313" key="3">
    <source>
        <dbReference type="EMBL" id="CAK8682419.1"/>
    </source>
</evidence>
<comment type="similarity">
    <text evidence="1">Belongs to the TPPP family.</text>
</comment>
<evidence type="ECO:0000313" key="4">
    <source>
        <dbReference type="Proteomes" id="UP001642483"/>
    </source>
</evidence>
<dbReference type="SUPFAM" id="SSF47473">
    <property type="entry name" value="EF-hand"/>
    <property type="match status" value="1"/>
</dbReference>
<name>A0ABP0FRZ5_CLALP</name>
<dbReference type="Proteomes" id="UP001642483">
    <property type="component" value="Unassembled WGS sequence"/>
</dbReference>
<gene>
    <name evidence="3" type="ORF">CVLEPA_LOCUS13084</name>
</gene>
<evidence type="ECO:0000256" key="1">
    <source>
        <dbReference type="ARBA" id="ARBA00010994"/>
    </source>
</evidence>
<proteinExistence type="inferred from homology"/>
<keyword evidence="4" id="KW-1185">Reference proteome</keyword>
<dbReference type="InterPro" id="IPR008907">
    <property type="entry name" value="TPP/p25"/>
</dbReference>
<dbReference type="Gene3D" id="1.10.238.10">
    <property type="entry name" value="EF-hand"/>
    <property type="match status" value="1"/>
</dbReference>
<dbReference type="PANTHER" id="PTHR12932:SF9">
    <property type="entry name" value="TUBULIN POLYMERIZATION-PROMOTING PROTEIN HOMOLOG"/>
    <property type="match status" value="1"/>
</dbReference>
<sequence>MSKELQSVFEAYSAQGVGNVKGKAAGLNNKNFVKLCKDHILSSDANKGKKKITTTDADIDFSKHVTKGAKTLTLQQFENLLLVWGEKIYGVGKEKEIFSLVVDKKPMAKGVTKTSKTGGVEKMTDTSGYTGSHKQRFGEDGKGLGAAGRADIAENSGYVGNYKGQGTYEKKADN</sequence>
<dbReference type="Pfam" id="PF05517">
    <property type="entry name" value="p25-alpha"/>
    <property type="match status" value="1"/>
</dbReference>
<reference evidence="3 4" key="1">
    <citation type="submission" date="2024-02" db="EMBL/GenBank/DDBJ databases">
        <authorList>
            <person name="Daric V."/>
            <person name="Darras S."/>
        </authorList>
    </citation>
    <scope>NUCLEOTIDE SEQUENCE [LARGE SCALE GENOMIC DNA]</scope>
</reference>
<protein>
    <submittedName>
        <fullName evidence="3">Uncharacterized protein</fullName>
    </submittedName>
</protein>
<dbReference type="PANTHER" id="PTHR12932">
    <property type="entry name" value="P25 ALPHA-RELATED"/>
    <property type="match status" value="1"/>
</dbReference>
<dbReference type="EMBL" id="CAWYQH010000090">
    <property type="protein sequence ID" value="CAK8682419.1"/>
    <property type="molecule type" value="Genomic_DNA"/>
</dbReference>
<evidence type="ECO:0000256" key="2">
    <source>
        <dbReference type="SAM" id="MobiDB-lite"/>
    </source>
</evidence>
<accession>A0ABP0FRZ5</accession>
<dbReference type="InterPro" id="IPR011992">
    <property type="entry name" value="EF-hand-dom_pair"/>
</dbReference>